<comment type="caution">
    <text evidence="3">The sequence shown here is derived from an EMBL/GenBank/DDBJ whole genome shotgun (WGS) entry which is preliminary data.</text>
</comment>
<dbReference type="AlphaFoldDB" id="A0A9Q1CJE3"/>
<evidence type="ECO:0000256" key="1">
    <source>
        <dbReference type="SAM" id="MobiDB-lite"/>
    </source>
</evidence>
<feature type="domain" description="Integrase zinc-binding" evidence="2">
    <location>
        <begin position="463"/>
        <end position="518"/>
    </location>
</feature>
<dbReference type="Gene3D" id="2.40.70.10">
    <property type="entry name" value="Acid Proteases"/>
    <property type="match status" value="1"/>
</dbReference>
<feature type="region of interest" description="Disordered" evidence="1">
    <location>
        <begin position="644"/>
        <end position="786"/>
    </location>
</feature>
<keyword evidence="4" id="KW-1185">Reference proteome</keyword>
<evidence type="ECO:0000313" key="3">
    <source>
        <dbReference type="EMBL" id="KAJ8046562.1"/>
    </source>
</evidence>
<dbReference type="InterPro" id="IPR001969">
    <property type="entry name" value="Aspartic_peptidase_AS"/>
</dbReference>
<dbReference type="EMBL" id="JAIZAY010000002">
    <property type="protein sequence ID" value="KAJ8046562.1"/>
    <property type="molecule type" value="Genomic_DNA"/>
</dbReference>
<dbReference type="GO" id="GO:0004190">
    <property type="term" value="F:aspartic-type endopeptidase activity"/>
    <property type="evidence" value="ECO:0007669"/>
    <property type="project" value="InterPro"/>
</dbReference>
<dbReference type="SUPFAM" id="SSF50630">
    <property type="entry name" value="Acid proteases"/>
    <property type="match status" value="1"/>
</dbReference>
<dbReference type="PANTHER" id="PTHR37984:SF15">
    <property type="entry name" value="INTEGRASE CATALYTIC DOMAIN-CONTAINING PROTEIN"/>
    <property type="match status" value="1"/>
</dbReference>
<evidence type="ECO:0000313" key="4">
    <source>
        <dbReference type="Proteomes" id="UP001152320"/>
    </source>
</evidence>
<accession>A0A9Q1CJE3</accession>
<feature type="region of interest" description="Disordered" evidence="1">
    <location>
        <begin position="311"/>
        <end position="330"/>
    </location>
</feature>
<reference evidence="3" key="1">
    <citation type="submission" date="2021-10" db="EMBL/GenBank/DDBJ databases">
        <title>Tropical sea cucumber genome reveals ecological adaptation and Cuvierian tubules defense mechanism.</title>
        <authorList>
            <person name="Chen T."/>
        </authorList>
    </citation>
    <scope>NUCLEOTIDE SEQUENCE</scope>
    <source>
        <strain evidence="3">Nanhai2018</strain>
        <tissue evidence="3">Muscle</tissue>
    </source>
</reference>
<dbReference type="Gene3D" id="1.10.340.70">
    <property type="match status" value="1"/>
</dbReference>
<dbReference type="FunFam" id="1.10.340.70:FF:000001">
    <property type="entry name" value="Retrovirus-related Pol polyprotein from transposon gypsy-like Protein"/>
    <property type="match status" value="1"/>
</dbReference>
<evidence type="ECO:0000259" key="2">
    <source>
        <dbReference type="Pfam" id="PF17921"/>
    </source>
</evidence>
<feature type="compositionally biased region" description="Acidic residues" evidence="1">
    <location>
        <begin position="696"/>
        <end position="724"/>
    </location>
</feature>
<feature type="compositionally biased region" description="Low complexity" evidence="1">
    <location>
        <begin position="686"/>
        <end position="695"/>
    </location>
</feature>
<feature type="compositionally biased region" description="Basic and acidic residues" evidence="1">
    <location>
        <begin position="319"/>
        <end position="330"/>
    </location>
</feature>
<dbReference type="Pfam" id="PF17921">
    <property type="entry name" value="Integrase_H2C2"/>
    <property type="match status" value="1"/>
</dbReference>
<proteinExistence type="predicted"/>
<organism evidence="3 4">
    <name type="scientific">Holothuria leucospilota</name>
    <name type="common">Black long sea cucumber</name>
    <name type="synonym">Mertensiothuria leucospilota</name>
    <dbReference type="NCBI Taxonomy" id="206669"/>
    <lineage>
        <taxon>Eukaryota</taxon>
        <taxon>Metazoa</taxon>
        <taxon>Echinodermata</taxon>
        <taxon>Eleutherozoa</taxon>
        <taxon>Echinozoa</taxon>
        <taxon>Holothuroidea</taxon>
        <taxon>Aspidochirotacea</taxon>
        <taxon>Aspidochirotida</taxon>
        <taxon>Holothuriidae</taxon>
        <taxon>Holothuria</taxon>
    </lineage>
</organism>
<protein>
    <recommendedName>
        <fullName evidence="2">Integrase zinc-binding domain-containing protein</fullName>
    </recommendedName>
</protein>
<feature type="compositionally biased region" description="Polar residues" evidence="1">
    <location>
        <begin position="771"/>
        <end position="780"/>
    </location>
</feature>
<dbReference type="PROSITE" id="PS00141">
    <property type="entry name" value="ASP_PROTEASE"/>
    <property type="match status" value="1"/>
</dbReference>
<dbReference type="Proteomes" id="UP001152320">
    <property type="component" value="Chromosome 2"/>
</dbReference>
<dbReference type="GO" id="GO:0006508">
    <property type="term" value="P:proteolysis"/>
    <property type="evidence" value="ECO:0007669"/>
    <property type="project" value="InterPro"/>
</dbReference>
<dbReference type="PANTHER" id="PTHR37984">
    <property type="entry name" value="PROTEIN CBG26694"/>
    <property type="match status" value="1"/>
</dbReference>
<dbReference type="InterPro" id="IPR050951">
    <property type="entry name" value="Retrovirus_Pol_polyprotein"/>
</dbReference>
<dbReference type="InterPro" id="IPR021109">
    <property type="entry name" value="Peptidase_aspartic_dom_sf"/>
</dbReference>
<gene>
    <name evidence="3" type="ORF">HOLleu_05267</name>
</gene>
<dbReference type="InterPro" id="IPR041588">
    <property type="entry name" value="Integrase_H2C2"/>
</dbReference>
<name>A0A9Q1CJE3_HOLLE</name>
<sequence length="786" mass="87570">MVRCLIDTGAQVSTLTESFNEHLAQEGAVEDVSSLLWLSGGNGLDIPFIGYVELTVRLGGREFPHMGFLVVKDPVGTPLEPREKHVPGVLGCNILRHVVGPFHSMDVHGEETNTRVSTEGLEKIAALMREVNVGGKLEESPCLGVVRSLGPKPVLIPARSSVTILGSTRQANKGATFHAIYEADSNYYDHLPSGLVLYPGFVEVDKSGVIPIQVCNLSEVDVHILPRNPVGTLSPGTAEPRIEIVEAGQNEVRFEVVCTVDPTADLFERMQVGELSQSEKQKSSAKLGAVEARWAAELAQFNFKIKYKPGRRHGNADALSRKEEHGREPQSVRFEEILPQVAISQPPTTPLPSEIGTLFYETNDRVYLEEVRSKSQCLEPKSVSTLPTMDKADLSRLQKLDPHLSRLWHFWGLGKEPTVQELKQELKPVTKILRDFKRIKEIEGVLYRTITLQGQEVKQLCLPRSLKDTLLEALHDSAGHQSTQKTIDLARLRCYWPTMHTDITDYCSKCQRCMLAKAVDHLLGLEPDNPCVEDHHARLTEAFRNAASKTETEVLRRKQRLDRNAGCTDLTIGTRVFLRNRTPRGRNKMQDFWADKPYKVVSRPYPDSHVYVLEPLDGNGPVQVLNRRDILDSKELVTDMLHPTEEHGSEEDSVGTNDDCNTSTQEERDFEIGLCYEPRSGKGDKTSTVTTTCDTPDTDTPLESEDSLREEDPDPTLPEPDCDPTVEIQNDDGGRGYDKAGEHTESLPTMSDNDSGDPGHDPPQTLRRSTRSTAGYNPNPHNEPRS</sequence>
<feature type="compositionally biased region" description="Polar residues" evidence="1">
    <location>
        <begin position="654"/>
        <end position="664"/>
    </location>
</feature>
<feature type="compositionally biased region" description="Basic and acidic residues" evidence="1">
    <location>
        <begin position="732"/>
        <end position="745"/>
    </location>
</feature>
<dbReference type="OrthoDB" id="4369127at2759"/>